<evidence type="ECO:0000256" key="7">
    <source>
        <dbReference type="HAMAP-Rule" id="MF_00259"/>
    </source>
</evidence>
<comment type="caution">
    <text evidence="11">The sequence shown here is derived from an EMBL/GenBank/DDBJ whole genome shotgun (WGS) entry which is preliminary data.</text>
</comment>
<evidence type="ECO:0000256" key="1">
    <source>
        <dbReference type="ARBA" id="ARBA00008609"/>
    </source>
</evidence>
<comment type="subunit">
    <text evidence="7">The glycine cleavage system is composed of four proteins: P, T, L and H.</text>
</comment>
<feature type="domain" description="GCVT N-terminal" evidence="9">
    <location>
        <begin position="7"/>
        <end position="256"/>
    </location>
</feature>
<evidence type="ECO:0000256" key="3">
    <source>
        <dbReference type="ARBA" id="ARBA00022576"/>
    </source>
</evidence>
<dbReference type="RefSeq" id="WP_123657017.1">
    <property type="nucleotide sequence ID" value="NZ_AYKG01000004.1"/>
</dbReference>
<protein>
    <recommendedName>
        <fullName evidence="2 7">Aminomethyltransferase</fullName>
        <ecNumber evidence="2 7">2.1.2.10</ecNumber>
    </recommendedName>
    <alternativeName>
        <fullName evidence="5 7">Glycine cleavage system T protein</fullName>
    </alternativeName>
</protein>
<evidence type="ECO:0000256" key="6">
    <source>
        <dbReference type="ARBA" id="ARBA00047665"/>
    </source>
</evidence>
<dbReference type="GO" id="GO:0005829">
    <property type="term" value="C:cytosol"/>
    <property type="evidence" value="ECO:0007669"/>
    <property type="project" value="TreeGrafter"/>
</dbReference>
<dbReference type="GO" id="GO:0019464">
    <property type="term" value="P:glycine decarboxylation via glycine cleavage system"/>
    <property type="evidence" value="ECO:0007669"/>
    <property type="project" value="UniProtKB-UniRule"/>
</dbReference>
<keyword evidence="11" id="KW-0489">Methyltransferase</keyword>
<dbReference type="InterPro" id="IPR006223">
    <property type="entry name" value="GcvT"/>
</dbReference>
<keyword evidence="4 7" id="KW-0808">Transferase</keyword>
<evidence type="ECO:0000256" key="2">
    <source>
        <dbReference type="ARBA" id="ARBA00012616"/>
    </source>
</evidence>
<dbReference type="InterPro" id="IPR028896">
    <property type="entry name" value="GcvT/YgfZ/DmdA"/>
</dbReference>
<dbReference type="Gene3D" id="4.10.1250.10">
    <property type="entry name" value="Aminomethyltransferase fragment"/>
    <property type="match status" value="1"/>
</dbReference>
<dbReference type="InterPro" id="IPR006222">
    <property type="entry name" value="GCVT_N"/>
</dbReference>
<reference evidence="11 12" key="1">
    <citation type="submission" date="2013-10" db="EMBL/GenBank/DDBJ databases">
        <title>Salinisphaera japonica YTM-1 Genome Sequencing.</title>
        <authorList>
            <person name="Lai Q."/>
            <person name="Li C."/>
            <person name="Shao Z."/>
        </authorList>
    </citation>
    <scope>NUCLEOTIDE SEQUENCE [LARGE SCALE GENOMIC DNA]</scope>
    <source>
        <strain evidence="11 12">YTM-1</strain>
    </source>
</reference>
<organism evidence="11 12">
    <name type="scientific">Salinisphaera japonica YTM-1</name>
    <dbReference type="NCBI Taxonomy" id="1209778"/>
    <lineage>
        <taxon>Bacteria</taxon>
        <taxon>Pseudomonadati</taxon>
        <taxon>Pseudomonadota</taxon>
        <taxon>Gammaproteobacteria</taxon>
        <taxon>Salinisphaerales</taxon>
        <taxon>Salinisphaeraceae</taxon>
        <taxon>Salinisphaera</taxon>
    </lineage>
</organism>
<comment type="catalytic activity">
    <reaction evidence="6 7">
        <text>N(6)-[(R)-S(8)-aminomethyldihydrolipoyl]-L-lysyl-[protein] + (6S)-5,6,7,8-tetrahydrofolate = N(6)-[(R)-dihydrolipoyl]-L-lysyl-[protein] + (6R)-5,10-methylene-5,6,7,8-tetrahydrofolate + NH4(+)</text>
        <dbReference type="Rhea" id="RHEA:16945"/>
        <dbReference type="Rhea" id="RHEA-COMP:10475"/>
        <dbReference type="Rhea" id="RHEA-COMP:10492"/>
        <dbReference type="ChEBI" id="CHEBI:15636"/>
        <dbReference type="ChEBI" id="CHEBI:28938"/>
        <dbReference type="ChEBI" id="CHEBI:57453"/>
        <dbReference type="ChEBI" id="CHEBI:83100"/>
        <dbReference type="ChEBI" id="CHEBI:83143"/>
        <dbReference type="EC" id="2.1.2.10"/>
    </reaction>
</comment>
<evidence type="ECO:0000256" key="8">
    <source>
        <dbReference type="PIRSR" id="PIRSR006487-1"/>
    </source>
</evidence>
<dbReference type="PANTHER" id="PTHR43757:SF2">
    <property type="entry name" value="AMINOMETHYLTRANSFERASE, MITOCHONDRIAL"/>
    <property type="match status" value="1"/>
</dbReference>
<evidence type="ECO:0000313" key="12">
    <source>
        <dbReference type="Proteomes" id="UP000285310"/>
    </source>
</evidence>
<proteinExistence type="inferred from homology"/>
<keyword evidence="12" id="KW-1185">Reference proteome</keyword>
<dbReference type="EC" id="2.1.2.10" evidence="2 7"/>
<dbReference type="GO" id="GO:0005960">
    <property type="term" value="C:glycine cleavage complex"/>
    <property type="evidence" value="ECO:0007669"/>
    <property type="project" value="InterPro"/>
</dbReference>
<dbReference type="Gene3D" id="3.30.70.1400">
    <property type="entry name" value="Aminomethyltransferase beta-barrel domains"/>
    <property type="match status" value="1"/>
</dbReference>
<dbReference type="NCBIfam" id="NF001567">
    <property type="entry name" value="PRK00389.1"/>
    <property type="match status" value="1"/>
</dbReference>
<dbReference type="FunFam" id="4.10.1250.10:FF:000001">
    <property type="entry name" value="Aminomethyltransferase"/>
    <property type="match status" value="1"/>
</dbReference>
<dbReference type="InterPro" id="IPR029043">
    <property type="entry name" value="GcvT/YgfZ_C"/>
</dbReference>
<evidence type="ECO:0000256" key="5">
    <source>
        <dbReference type="ARBA" id="ARBA00031395"/>
    </source>
</evidence>
<evidence type="ECO:0000259" key="9">
    <source>
        <dbReference type="Pfam" id="PF01571"/>
    </source>
</evidence>
<dbReference type="InParanoid" id="A0A423Q0T2"/>
<dbReference type="PIRSF" id="PIRSF006487">
    <property type="entry name" value="GcvT"/>
    <property type="match status" value="1"/>
</dbReference>
<sequence length="372" mass="40140">MAKTTPLHAEHVALDAKLVNFAGWDMPINYGSQIAEHRAVREDAGMFDVSHMRPVDVYGPEARAFLRHVLANDVAKIDEIGRALYTCMLNTRGGVIDDLIVYHLGEEWYRIVINAGTAEKDMAWLHGMAEHHEVSVEEFRDSAIIAVQGPKAADKIASALGEHAERAAALKTFRGFADGQWSIGRTGYTGEDGYEIVMAAADAVSTWQALQQAGVTPIGLGARDTLRLEAGLNLYGQDMDEDTTPLESGLGWTVAFEPAERDFVGRNALELARELDDGKKLVGLVLGARGVMRHGAAVRPAGDEHTSAEAAAGVITSGSFGPTVQCSIALARVPVAWTGEVEVSLRGAWKPARIVAYPFVRKGRSRIPSNTD</sequence>
<dbReference type="AlphaFoldDB" id="A0A423Q0T2"/>
<dbReference type="GO" id="GO:0004047">
    <property type="term" value="F:aminomethyltransferase activity"/>
    <property type="evidence" value="ECO:0007669"/>
    <property type="project" value="UniProtKB-UniRule"/>
</dbReference>
<dbReference type="Gene3D" id="2.40.30.110">
    <property type="entry name" value="Aminomethyltransferase beta-barrel domains"/>
    <property type="match status" value="1"/>
</dbReference>
<evidence type="ECO:0000256" key="4">
    <source>
        <dbReference type="ARBA" id="ARBA00022679"/>
    </source>
</evidence>
<dbReference type="FunCoup" id="A0A423Q0T2">
    <property type="interactions" value="580"/>
</dbReference>
<gene>
    <name evidence="7 11" type="primary">gcvT</name>
    <name evidence="11" type="ORF">SAJA_02170</name>
</gene>
<dbReference type="Pfam" id="PF08669">
    <property type="entry name" value="GCV_T_C"/>
    <property type="match status" value="1"/>
</dbReference>
<dbReference type="PANTHER" id="PTHR43757">
    <property type="entry name" value="AMINOMETHYLTRANSFERASE"/>
    <property type="match status" value="1"/>
</dbReference>
<feature type="binding site" evidence="8">
    <location>
        <position position="195"/>
    </location>
    <ligand>
        <name>substrate</name>
    </ligand>
</feature>
<dbReference type="Proteomes" id="UP000285310">
    <property type="component" value="Unassembled WGS sequence"/>
</dbReference>
<comment type="similarity">
    <text evidence="1 7">Belongs to the GcvT family.</text>
</comment>
<name>A0A423Q0T2_9GAMM</name>
<dbReference type="InterPro" id="IPR013977">
    <property type="entry name" value="GcvT_C"/>
</dbReference>
<evidence type="ECO:0000259" key="10">
    <source>
        <dbReference type="Pfam" id="PF08669"/>
    </source>
</evidence>
<comment type="function">
    <text evidence="7">The glycine cleavage system catalyzes the degradation of glycine.</text>
</comment>
<feature type="domain" description="Aminomethyltransferase C-terminal" evidence="10">
    <location>
        <begin position="279"/>
        <end position="360"/>
    </location>
</feature>
<keyword evidence="3 7" id="KW-0032">Aminotransferase</keyword>
<dbReference type="NCBIfam" id="TIGR00528">
    <property type="entry name" value="gcvT"/>
    <property type="match status" value="1"/>
</dbReference>
<dbReference type="FunFam" id="3.30.70.1400:FF:000001">
    <property type="entry name" value="Aminomethyltransferase"/>
    <property type="match status" value="1"/>
</dbReference>
<dbReference type="EMBL" id="AYKG01000004">
    <property type="protein sequence ID" value="ROO31764.1"/>
    <property type="molecule type" value="Genomic_DNA"/>
</dbReference>
<evidence type="ECO:0000313" key="11">
    <source>
        <dbReference type="EMBL" id="ROO31764.1"/>
    </source>
</evidence>
<dbReference type="SUPFAM" id="SSF101790">
    <property type="entry name" value="Aminomethyltransferase beta-barrel domain"/>
    <property type="match status" value="1"/>
</dbReference>
<dbReference type="Pfam" id="PF01571">
    <property type="entry name" value="GCV_T"/>
    <property type="match status" value="1"/>
</dbReference>
<dbReference type="GO" id="GO:0032259">
    <property type="term" value="P:methylation"/>
    <property type="evidence" value="ECO:0007669"/>
    <property type="project" value="UniProtKB-KW"/>
</dbReference>
<dbReference type="GO" id="GO:0008168">
    <property type="term" value="F:methyltransferase activity"/>
    <property type="evidence" value="ECO:0007669"/>
    <property type="project" value="UniProtKB-KW"/>
</dbReference>
<dbReference type="SUPFAM" id="SSF103025">
    <property type="entry name" value="Folate-binding domain"/>
    <property type="match status" value="1"/>
</dbReference>
<dbReference type="InterPro" id="IPR027266">
    <property type="entry name" value="TrmE/GcvT-like"/>
</dbReference>
<dbReference type="OrthoDB" id="9774591at2"/>
<dbReference type="InterPro" id="IPR022903">
    <property type="entry name" value="GcvT_bac"/>
</dbReference>
<accession>A0A423Q0T2</accession>
<dbReference type="HAMAP" id="MF_00259">
    <property type="entry name" value="GcvT"/>
    <property type="match status" value="1"/>
</dbReference>
<dbReference type="Gene3D" id="3.30.1360.120">
    <property type="entry name" value="Probable tRNA modification gtpase trme, domain 1"/>
    <property type="match status" value="1"/>
</dbReference>
<dbReference type="GO" id="GO:0008483">
    <property type="term" value="F:transaminase activity"/>
    <property type="evidence" value="ECO:0007669"/>
    <property type="project" value="UniProtKB-KW"/>
</dbReference>